<dbReference type="Proteomes" id="UP000799428">
    <property type="component" value="Unassembled WGS sequence"/>
</dbReference>
<feature type="transmembrane region" description="Helical" evidence="7">
    <location>
        <begin position="148"/>
        <end position="166"/>
    </location>
</feature>
<dbReference type="PANTHER" id="PTHR23501:SF3">
    <property type="entry name" value="MAJOR FACILITATOR SUPERFAMILY (MFS) PROFILE DOMAIN-CONTAINING PROTEIN"/>
    <property type="match status" value="1"/>
</dbReference>
<name>A0A6G1JUL0_9PLEO</name>
<gene>
    <name evidence="8" type="ORF">K504DRAFT_391245</name>
</gene>
<feature type="transmembrane region" description="Helical" evidence="7">
    <location>
        <begin position="178"/>
        <end position="200"/>
    </location>
</feature>
<feature type="transmembrane region" description="Helical" evidence="7">
    <location>
        <begin position="368"/>
        <end position="391"/>
    </location>
</feature>
<dbReference type="Gene3D" id="1.20.1250.20">
    <property type="entry name" value="MFS general substrate transporter like domains"/>
    <property type="match status" value="2"/>
</dbReference>
<dbReference type="GO" id="GO:0022857">
    <property type="term" value="F:transmembrane transporter activity"/>
    <property type="evidence" value="ECO:0007669"/>
    <property type="project" value="InterPro"/>
</dbReference>
<dbReference type="InterPro" id="IPR011701">
    <property type="entry name" value="MFS"/>
</dbReference>
<dbReference type="Pfam" id="PF07690">
    <property type="entry name" value="MFS_1"/>
    <property type="match status" value="1"/>
</dbReference>
<keyword evidence="9" id="KW-1185">Reference proteome</keyword>
<feature type="transmembrane region" description="Helical" evidence="7">
    <location>
        <begin position="88"/>
        <end position="107"/>
    </location>
</feature>
<evidence type="ECO:0000256" key="6">
    <source>
        <dbReference type="ARBA" id="ARBA00023136"/>
    </source>
</evidence>
<evidence type="ECO:0000313" key="9">
    <source>
        <dbReference type="Proteomes" id="UP000799428"/>
    </source>
</evidence>
<feature type="transmembrane region" description="Helical" evidence="7">
    <location>
        <begin position="423"/>
        <end position="444"/>
    </location>
</feature>
<evidence type="ECO:0000256" key="5">
    <source>
        <dbReference type="ARBA" id="ARBA00022989"/>
    </source>
</evidence>
<keyword evidence="4 7" id="KW-0812">Transmembrane</keyword>
<keyword evidence="3" id="KW-0813">Transport</keyword>
<dbReference type="FunFam" id="1.20.1250.20:FF:000284">
    <property type="entry name" value="Siderophore iron transporter mirB"/>
    <property type="match status" value="1"/>
</dbReference>
<comment type="subcellular location">
    <subcellularLocation>
        <location evidence="1">Membrane</location>
        <topology evidence="1">Multi-pass membrane protein</topology>
    </subcellularLocation>
</comment>
<comment type="similarity">
    <text evidence="2">Belongs to the major facilitator superfamily.</text>
</comment>
<evidence type="ECO:0000313" key="8">
    <source>
        <dbReference type="EMBL" id="KAF2704013.1"/>
    </source>
</evidence>
<sequence length="572" mass="63173">MNLEKAVEAGHAPVVNVTHPVDGDSERFSADAQDGVRKMQATTTVWTKNHLIAAYVLMWIITLVDALQQGASGVLVPFVTSDFKAHSLTAYTYIMANIIGGVLKLPLAKVLDIFGRPQGFAITIVFLVIGLILMASCTNVQVFAAAQIFYWVGYNGMSYTLGIFTADTSSLKNRGFMFAFVSSPYIITAWCTGPIATAFLKGPGWRWFYGAFAVLTVVVCLPLCALFAYNYRKAVQNGVIVPIRSNRTFSESAQYYFIEFDVIGQFLLMGGLVFFLLPFSLYSYQDDRWKSPLVVSFFIIGGLMLTGFAVYEKSWAARPFIPFELLKDRTVLGACMLSGILFVSWYLWNGYFSSFLQVVHGLNITKTSYVVNIYSVGSCFFSLIVGLLIRWTGRFKWIALYFGAPVTLVSVGLLIYFRQPDVPIGYLIMCQIFMAFAGGTLVICEQMAAIAATDHQNIAVVLAIEGMFTAIGGAIGGSISAAIWTSVFPARLHRYIPAEYQADIPEIYAVLKVQLSHHKGTPVRTAIEMAYGDAQKYMCIGATCILGLMLPAICVWRDIRVKEFKQVKGLVA</sequence>
<evidence type="ECO:0000256" key="4">
    <source>
        <dbReference type="ARBA" id="ARBA00022692"/>
    </source>
</evidence>
<keyword evidence="5 7" id="KW-1133">Transmembrane helix</keyword>
<feature type="transmembrane region" description="Helical" evidence="7">
    <location>
        <begin position="206"/>
        <end position="229"/>
    </location>
</feature>
<proteinExistence type="inferred from homology"/>
<feature type="transmembrane region" description="Helical" evidence="7">
    <location>
        <begin position="331"/>
        <end position="348"/>
    </location>
</feature>
<dbReference type="GO" id="GO:0005886">
    <property type="term" value="C:plasma membrane"/>
    <property type="evidence" value="ECO:0007669"/>
    <property type="project" value="TreeGrafter"/>
</dbReference>
<feature type="transmembrane region" description="Helical" evidence="7">
    <location>
        <begin position="119"/>
        <end position="142"/>
    </location>
</feature>
<evidence type="ECO:0000256" key="2">
    <source>
        <dbReference type="ARBA" id="ARBA00008335"/>
    </source>
</evidence>
<dbReference type="AlphaFoldDB" id="A0A6G1JUL0"/>
<protein>
    <submittedName>
        <fullName evidence="8">MFS general substrate transporter</fullName>
    </submittedName>
</protein>
<feature type="transmembrane region" description="Helical" evidence="7">
    <location>
        <begin position="398"/>
        <end position="417"/>
    </location>
</feature>
<dbReference type="SUPFAM" id="SSF103473">
    <property type="entry name" value="MFS general substrate transporter"/>
    <property type="match status" value="1"/>
</dbReference>
<dbReference type="PANTHER" id="PTHR23501">
    <property type="entry name" value="MAJOR FACILITATOR SUPERFAMILY"/>
    <property type="match status" value="1"/>
</dbReference>
<evidence type="ECO:0000256" key="3">
    <source>
        <dbReference type="ARBA" id="ARBA00022448"/>
    </source>
</evidence>
<reference evidence="8" key="1">
    <citation type="journal article" date="2020" name="Stud. Mycol.">
        <title>101 Dothideomycetes genomes: a test case for predicting lifestyles and emergence of pathogens.</title>
        <authorList>
            <person name="Haridas S."/>
            <person name="Albert R."/>
            <person name="Binder M."/>
            <person name="Bloem J."/>
            <person name="Labutti K."/>
            <person name="Salamov A."/>
            <person name="Andreopoulos B."/>
            <person name="Baker S."/>
            <person name="Barry K."/>
            <person name="Bills G."/>
            <person name="Bluhm B."/>
            <person name="Cannon C."/>
            <person name="Castanera R."/>
            <person name="Culley D."/>
            <person name="Daum C."/>
            <person name="Ezra D."/>
            <person name="Gonzalez J."/>
            <person name="Henrissat B."/>
            <person name="Kuo A."/>
            <person name="Liang C."/>
            <person name="Lipzen A."/>
            <person name="Lutzoni F."/>
            <person name="Magnuson J."/>
            <person name="Mondo S."/>
            <person name="Nolan M."/>
            <person name="Ohm R."/>
            <person name="Pangilinan J."/>
            <person name="Park H.-J."/>
            <person name="Ramirez L."/>
            <person name="Alfaro M."/>
            <person name="Sun H."/>
            <person name="Tritt A."/>
            <person name="Yoshinaga Y."/>
            <person name="Zwiers L.-H."/>
            <person name="Turgeon B."/>
            <person name="Goodwin S."/>
            <person name="Spatafora J."/>
            <person name="Crous P."/>
            <person name="Grigoriev I."/>
        </authorList>
    </citation>
    <scope>NUCLEOTIDE SEQUENCE</scope>
    <source>
        <strain evidence="8">CBS 279.74</strain>
    </source>
</reference>
<feature type="transmembrane region" description="Helical" evidence="7">
    <location>
        <begin position="255"/>
        <end position="281"/>
    </location>
</feature>
<feature type="transmembrane region" description="Helical" evidence="7">
    <location>
        <begin position="293"/>
        <end position="311"/>
    </location>
</feature>
<dbReference type="OrthoDB" id="4078873at2759"/>
<feature type="transmembrane region" description="Helical" evidence="7">
    <location>
        <begin position="49"/>
        <end position="68"/>
    </location>
</feature>
<dbReference type="InterPro" id="IPR036259">
    <property type="entry name" value="MFS_trans_sf"/>
</dbReference>
<dbReference type="EMBL" id="MU005784">
    <property type="protein sequence ID" value="KAF2704013.1"/>
    <property type="molecule type" value="Genomic_DNA"/>
</dbReference>
<evidence type="ECO:0000256" key="1">
    <source>
        <dbReference type="ARBA" id="ARBA00004141"/>
    </source>
</evidence>
<evidence type="ECO:0000256" key="7">
    <source>
        <dbReference type="SAM" id="Phobius"/>
    </source>
</evidence>
<accession>A0A6G1JUL0</accession>
<feature type="transmembrane region" description="Helical" evidence="7">
    <location>
        <begin position="456"/>
        <end position="484"/>
    </location>
</feature>
<keyword evidence="6 7" id="KW-0472">Membrane</keyword>
<feature type="transmembrane region" description="Helical" evidence="7">
    <location>
        <begin position="534"/>
        <end position="556"/>
    </location>
</feature>
<organism evidence="8 9">
    <name type="scientific">Pleomassaria siparia CBS 279.74</name>
    <dbReference type="NCBI Taxonomy" id="1314801"/>
    <lineage>
        <taxon>Eukaryota</taxon>
        <taxon>Fungi</taxon>
        <taxon>Dikarya</taxon>
        <taxon>Ascomycota</taxon>
        <taxon>Pezizomycotina</taxon>
        <taxon>Dothideomycetes</taxon>
        <taxon>Pleosporomycetidae</taxon>
        <taxon>Pleosporales</taxon>
        <taxon>Pleomassariaceae</taxon>
        <taxon>Pleomassaria</taxon>
    </lineage>
</organism>